<dbReference type="PROSITE" id="PS50893">
    <property type="entry name" value="ABC_TRANSPORTER_2"/>
    <property type="match status" value="1"/>
</dbReference>
<dbReference type="InterPro" id="IPR003439">
    <property type="entry name" value="ABC_transporter-like_ATP-bd"/>
</dbReference>
<dbReference type="InterPro" id="IPR017871">
    <property type="entry name" value="ABC_transporter-like_CS"/>
</dbReference>
<dbReference type="Proteomes" id="UP000254792">
    <property type="component" value="Chromosome"/>
</dbReference>
<evidence type="ECO:0000256" key="2">
    <source>
        <dbReference type="ARBA" id="ARBA00022741"/>
    </source>
</evidence>
<dbReference type="KEGG" id="salx:SALLE_v1c10390"/>
<dbReference type="EMBL" id="CP031376">
    <property type="protein sequence ID" value="AXK51709.1"/>
    <property type="molecule type" value="Genomic_DNA"/>
</dbReference>
<reference evidence="5 6" key="1">
    <citation type="submission" date="2018-07" db="EMBL/GenBank/DDBJ databases">
        <title>Complete genome sequence of Spiroplasma alleghenense PLHS-1 (ATCC 51752).</title>
        <authorList>
            <person name="Chou L."/>
            <person name="Lee T.-Y."/>
            <person name="Tsai Y.-M."/>
            <person name="Kuo C.-H."/>
        </authorList>
    </citation>
    <scope>NUCLEOTIDE SEQUENCE [LARGE SCALE GENOMIC DNA]</scope>
    <source>
        <strain evidence="5 6">PLHS-1</strain>
    </source>
</reference>
<dbReference type="GO" id="GO:0005524">
    <property type="term" value="F:ATP binding"/>
    <property type="evidence" value="ECO:0007669"/>
    <property type="project" value="UniProtKB-KW"/>
</dbReference>
<dbReference type="PROSITE" id="PS00211">
    <property type="entry name" value="ABC_TRANSPORTER_1"/>
    <property type="match status" value="1"/>
</dbReference>
<keyword evidence="2" id="KW-0547">Nucleotide-binding</keyword>
<dbReference type="PANTHER" id="PTHR42939:SF1">
    <property type="entry name" value="ABC TRANSPORTER ATP-BINDING PROTEIN ALBC-RELATED"/>
    <property type="match status" value="1"/>
</dbReference>
<dbReference type="Gene3D" id="3.40.50.300">
    <property type="entry name" value="P-loop containing nucleotide triphosphate hydrolases"/>
    <property type="match status" value="1"/>
</dbReference>
<evidence type="ECO:0000259" key="4">
    <source>
        <dbReference type="PROSITE" id="PS50893"/>
    </source>
</evidence>
<keyword evidence="1" id="KW-0813">Transport</keyword>
<evidence type="ECO:0000313" key="5">
    <source>
        <dbReference type="EMBL" id="AXK51709.1"/>
    </source>
</evidence>
<evidence type="ECO:0000256" key="3">
    <source>
        <dbReference type="ARBA" id="ARBA00022840"/>
    </source>
</evidence>
<proteinExistence type="predicted"/>
<dbReference type="Pfam" id="PF00005">
    <property type="entry name" value="ABC_tran"/>
    <property type="match status" value="1"/>
</dbReference>
<keyword evidence="3 5" id="KW-0067">ATP-binding</keyword>
<feature type="domain" description="ABC transporter" evidence="4">
    <location>
        <begin position="2"/>
        <end position="230"/>
    </location>
</feature>
<dbReference type="CDD" id="cd03230">
    <property type="entry name" value="ABC_DR_subfamily_A"/>
    <property type="match status" value="1"/>
</dbReference>
<sequence>MLKLENVTKIFKNGKGIKDVSFEVPQNSVCGFLGDNGMGKTTTIKSIFQQYLTSDGLITYKGESLKNRDTLLKFGLFPDSGAIPIEYKYEDYVKFLALLYRVPKKTALKKLKELNEIFSLEGYEKKSLSALSAGMLKRAMLVTIMIIDPEVVILDEPTANLDVESRKEFIEILRFLKEKGKTIIITSHIVEELQTIIDYLVFIDNGEIKYSSSFDNSKEKIADIYEKHKTKSTKNRLEELRNYEK</sequence>
<accession>A0A345Z530</accession>
<dbReference type="InterPro" id="IPR003593">
    <property type="entry name" value="AAA+_ATPase"/>
</dbReference>
<dbReference type="SMART" id="SM00382">
    <property type="entry name" value="AAA"/>
    <property type="match status" value="1"/>
</dbReference>
<dbReference type="InterPro" id="IPR027417">
    <property type="entry name" value="P-loop_NTPase"/>
</dbReference>
<dbReference type="SUPFAM" id="SSF52540">
    <property type="entry name" value="P-loop containing nucleoside triphosphate hydrolases"/>
    <property type="match status" value="1"/>
</dbReference>
<dbReference type="AlphaFoldDB" id="A0A345Z530"/>
<evidence type="ECO:0000256" key="1">
    <source>
        <dbReference type="ARBA" id="ARBA00022448"/>
    </source>
</evidence>
<gene>
    <name evidence="5" type="ORF">SALLE_v1c10390</name>
</gene>
<protein>
    <submittedName>
        <fullName evidence="5">ABC transporter ATP-binding protein</fullName>
    </submittedName>
</protein>
<dbReference type="InterPro" id="IPR051782">
    <property type="entry name" value="ABC_Transporter_VariousFunc"/>
</dbReference>
<name>A0A345Z530_9MOLU</name>
<evidence type="ECO:0000313" key="6">
    <source>
        <dbReference type="Proteomes" id="UP000254792"/>
    </source>
</evidence>
<dbReference type="GO" id="GO:0016887">
    <property type="term" value="F:ATP hydrolysis activity"/>
    <property type="evidence" value="ECO:0007669"/>
    <property type="project" value="InterPro"/>
</dbReference>
<dbReference type="RefSeq" id="WP_115558596.1">
    <property type="nucleotide sequence ID" value="NZ_CP031376.1"/>
</dbReference>
<dbReference type="OrthoDB" id="9779029at2"/>
<dbReference type="PANTHER" id="PTHR42939">
    <property type="entry name" value="ABC TRANSPORTER ATP-BINDING PROTEIN ALBC-RELATED"/>
    <property type="match status" value="1"/>
</dbReference>
<organism evidence="5 6">
    <name type="scientific">Spiroplasma alleghenense</name>
    <dbReference type="NCBI Taxonomy" id="216931"/>
    <lineage>
        <taxon>Bacteria</taxon>
        <taxon>Bacillati</taxon>
        <taxon>Mycoplasmatota</taxon>
        <taxon>Mollicutes</taxon>
        <taxon>Entomoplasmatales</taxon>
        <taxon>Spiroplasmataceae</taxon>
        <taxon>Spiroplasma</taxon>
    </lineage>
</organism>
<keyword evidence="6" id="KW-1185">Reference proteome</keyword>